<comment type="caution">
    <text evidence="1">The sequence shown here is derived from an EMBL/GenBank/DDBJ whole genome shotgun (WGS) entry which is preliminary data.</text>
</comment>
<dbReference type="Proteomes" id="UP000324222">
    <property type="component" value="Unassembled WGS sequence"/>
</dbReference>
<proteinExistence type="predicted"/>
<reference evidence="1 2" key="1">
    <citation type="submission" date="2019-05" db="EMBL/GenBank/DDBJ databases">
        <title>Another draft genome of Portunus trituberculatus and its Hox gene families provides insights of decapod evolution.</title>
        <authorList>
            <person name="Jeong J.-H."/>
            <person name="Song I."/>
            <person name="Kim S."/>
            <person name="Choi T."/>
            <person name="Kim D."/>
            <person name="Ryu S."/>
            <person name="Kim W."/>
        </authorList>
    </citation>
    <scope>NUCLEOTIDE SEQUENCE [LARGE SCALE GENOMIC DNA]</scope>
    <source>
        <tissue evidence="1">Muscle</tissue>
    </source>
</reference>
<sequence length="69" mass="7737">MQQHNARLILLEHDADWCSSFVTSLFPHKCFSFIHSCVTCVPDLMVLALSPPSGGSSHFKVLNRNHEAK</sequence>
<accession>A0A5B7KNT9</accession>
<dbReference type="AlphaFoldDB" id="A0A5B7KNT9"/>
<keyword evidence="2" id="KW-1185">Reference proteome</keyword>
<name>A0A5B7KNT9_PORTR</name>
<dbReference type="EMBL" id="VSRR010151328">
    <property type="protein sequence ID" value="MPD06455.1"/>
    <property type="molecule type" value="Genomic_DNA"/>
</dbReference>
<organism evidence="1 2">
    <name type="scientific">Portunus trituberculatus</name>
    <name type="common">Swimming crab</name>
    <name type="synonym">Neptunus trituberculatus</name>
    <dbReference type="NCBI Taxonomy" id="210409"/>
    <lineage>
        <taxon>Eukaryota</taxon>
        <taxon>Metazoa</taxon>
        <taxon>Ecdysozoa</taxon>
        <taxon>Arthropoda</taxon>
        <taxon>Crustacea</taxon>
        <taxon>Multicrustacea</taxon>
        <taxon>Malacostraca</taxon>
        <taxon>Eumalacostraca</taxon>
        <taxon>Eucarida</taxon>
        <taxon>Decapoda</taxon>
        <taxon>Pleocyemata</taxon>
        <taxon>Brachyura</taxon>
        <taxon>Eubrachyura</taxon>
        <taxon>Portunoidea</taxon>
        <taxon>Portunidae</taxon>
        <taxon>Portuninae</taxon>
        <taxon>Portunus</taxon>
    </lineage>
</organism>
<evidence type="ECO:0000313" key="2">
    <source>
        <dbReference type="Proteomes" id="UP000324222"/>
    </source>
</evidence>
<gene>
    <name evidence="1" type="ORF">E2C01_102269</name>
</gene>
<protein>
    <submittedName>
        <fullName evidence="1">Uncharacterized protein</fullName>
    </submittedName>
</protein>
<evidence type="ECO:0000313" key="1">
    <source>
        <dbReference type="EMBL" id="MPD06455.1"/>
    </source>
</evidence>